<protein>
    <recommendedName>
        <fullName evidence="8">L,D-TPase catalytic domain-containing protein</fullName>
    </recommendedName>
</protein>
<gene>
    <name evidence="9" type="ORF">EA58_12125</name>
</gene>
<comment type="pathway">
    <text evidence="1 7">Cell wall biogenesis; peptidoglycan biosynthesis.</text>
</comment>
<dbReference type="EMBL" id="JMIB01000023">
    <property type="protein sequence ID" value="KDM91311.1"/>
    <property type="molecule type" value="Genomic_DNA"/>
</dbReference>
<feature type="active site" description="Nucleophile" evidence="7">
    <location>
        <position position="507"/>
    </location>
</feature>
<dbReference type="SUPFAM" id="SSF53955">
    <property type="entry name" value="Lysozyme-like"/>
    <property type="match status" value="1"/>
</dbReference>
<keyword evidence="5 7" id="KW-0573">Peptidoglycan synthesis</keyword>
<evidence type="ECO:0000313" key="10">
    <source>
        <dbReference type="Proteomes" id="UP000027192"/>
    </source>
</evidence>
<dbReference type="UniPathway" id="UPA00219"/>
<dbReference type="Gene3D" id="1.10.101.10">
    <property type="entry name" value="PGBD-like superfamily/PGBD"/>
    <property type="match status" value="1"/>
</dbReference>
<evidence type="ECO:0000256" key="3">
    <source>
        <dbReference type="ARBA" id="ARBA00022679"/>
    </source>
</evidence>
<dbReference type="PANTHER" id="PTHR41533:SF1">
    <property type="entry name" value="L,D-TRANSPEPTIDASE YCBB-RELATED"/>
    <property type="match status" value="1"/>
</dbReference>
<dbReference type="AlphaFoldDB" id="A0A066RQD1"/>
<dbReference type="InterPro" id="IPR045380">
    <property type="entry name" value="LD_TPept_scaffold_dom"/>
</dbReference>
<evidence type="ECO:0000256" key="7">
    <source>
        <dbReference type="PROSITE-ProRule" id="PRU01373"/>
    </source>
</evidence>
<dbReference type="InterPro" id="IPR052905">
    <property type="entry name" value="LD-transpeptidase_YkuD-like"/>
</dbReference>
<evidence type="ECO:0000259" key="8">
    <source>
        <dbReference type="PROSITE" id="PS52029"/>
    </source>
</evidence>
<name>A0A066RQD1_9GAMM</name>
<dbReference type="STRING" id="1654360.EA58_12125"/>
<dbReference type="GO" id="GO:0016740">
    <property type="term" value="F:transferase activity"/>
    <property type="evidence" value="ECO:0007669"/>
    <property type="project" value="UniProtKB-KW"/>
</dbReference>
<evidence type="ECO:0000256" key="4">
    <source>
        <dbReference type="ARBA" id="ARBA00022960"/>
    </source>
</evidence>
<dbReference type="RefSeq" id="WP_051642037.1">
    <property type="nucleotide sequence ID" value="NZ_JAGSGC010000010.1"/>
</dbReference>
<dbReference type="Gene3D" id="2.40.440.10">
    <property type="entry name" value="L,D-transpeptidase catalytic domain-like"/>
    <property type="match status" value="1"/>
</dbReference>
<accession>A0A066RQD1</accession>
<evidence type="ECO:0000313" key="9">
    <source>
        <dbReference type="EMBL" id="KDM91311.1"/>
    </source>
</evidence>
<dbReference type="PROSITE" id="PS52029">
    <property type="entry name" value="LD_TPASE"/>
    <property type="match status" value="1"/>
</dbReference>
<dbReference type="Proteomes" id="UP000027192">
    <property type="component" value="Unassembled WGS sequence"/>
</dbReference>
<keyword evidence="3" id="KW-0808">Transferase</keyword>
<keyword evidence="4 7" id="KW-0133">Cell shape</keyword>
<dbReference type="Pfam" id="PF20142">
    <property type="entry name" value="Scaffold"/>
    <property type="match status" value="1"/>
</dbReference>
<dbReference type="Pfam" id="PF03734">
    <property type="entry name" value="YkuD"/>
    <property type="match status" value="1"/>
</dbReference>
<evidence type="ECO:0000256" key="5">
    <source>
        <dbReference type="ARBA" id="ARBA00022984"/>
    </source>
</evidence>
<dbReference type="InterPro" id="IPR002477">
    <property type="entry name" value="Peptidoglycan-bd-like"/>
</dbReference>
<comment type="caution">
    <text evidence="9">The sequence shown here is derived from an EMBL/GenBank/DDBJ whole genome shotgun (WGS) entry which is preliminary data.</text>
</comment>
<dbReference type="InterPro" id="IPR023346">
    <property type="entry name" value="Lysozyme-like_dom_sf"/>
</dbReference>
<evidence type="ECO:0000256" key="2">
    <source>
        <dbReference type="ARBA" id="ARBA00005992"/>
    </source>
</evidence>
<keyword evidence="6 7" id="KW-0961">Cell wall biogenesis/degradation</keyword>
<keyword evidence="10" id="KW-1185">Reference proteome</keyword>
<dbReference type="InterPro" id="IPR005490">
    <property type="entry name" value="LD_TPept_cat_dom"/>
</dbReference>
<dbReference type="SUPFAM" id="SSF141523">
    <property type="entry name" value="L,D-transpeptidase catalytic domain-like"/>
    <property type="match status" value="1"/>
</dbReference>
<evidence type="ECO:0000256" key="1">
    <source>
        <dbReference type="ARBA" id="ARBA00004752"/>
    </source>
</evidence>
<dbReference type="CDD" id="cd16913">
    <property type="entry name" value="YkuD_like"/>
    <property type="match status" value="1"/>
</dbReference>
<feature type="active site" description="Proton donor/acceptor" evidence="7">
    <location>
        <position position="488"/>
    </location>
</feature>
<proteinExistence type="inferred from homology"/>
<dbReference type="Pfam" id="PF01471">
    <property type="entry name" value="PG_binding_1"/>
    <property type="match status" value="1"/>
</dbReference>
<reference evidence="9 10" key="1">
    <citation type="submission" date="2014-04" db="EMBL/GenBank/DDBJ databases">
        <title>Draft genome sequence of Photobacterium halotolerans S2753: a solonamide, ngercheumicin and holomycin producer.</title>
        <authorList>
            <person name="Machado H.R."/>
            <person name="Gram L."/>
        </authorList>
    </citation>
    <scope>NUCLEOTIDE SEQUENCE [LARGE SCALE GENOMIC DNA]</scope>
    <source>
        <strain evidence="9 10">S2753</strain>
    </source>
</reference>
<dbReference type="PANTHER" id="PTHR41533">
    <property type="entry name" value="L,D-TRANSPEPTIDASE HI_1667-RELATED"/>
    <property type="match status" value="1"/>
</dbReference>
<dbReference type="InterPro" id="IPR036366">
    <property type="entry name" value="PGBDSf"/>
</dbReference>
<organism evidence="9 10">
    <name type="scientific">Photobacterium galatheae</name>
    <dbReference type="NCBI Taxonomy" id="1654360"/>
    <lineage>
        <taxon>Bacteria</taxon>
        <taxon>Pseudomonadati</taxon>
        <taxon>Pseudomonadota</taxon>
        <taxon>Gammaproteobacteria</taxon>
        <taxon>Vibrionales</taxon>
        <taxon>Vibrionaceae</taxon>
        <taxon>Photobacterium</taxon>
    </lineage>
</organism>
<feature type="domain" description="L,D-TPase catalytic" evidence="8">
    <location>
        <begin position="354"/>
        <end position="533"/>
    </location>
</feature>
<dbReference type="GO" id="GO:0009252">
    <property type="term" value="P:peptidoglycan biosynthetic process"/>
    <property type="evidence" value="ECO:0007669"/>
    <property type="project" value="UniProtKB-UniPathway"/>
</dbReference>
<sequence>MSELKSYRVTKNLISQAHSQVKWLPEAFRLSMLGVFAAILMNTSIARAEESQSNLLPVSKAMVSATLTMPKLGRHGLDSMSLTSTRMICPSQSDQLCFPEQLQGFYARQDFMPAWQDPAIVDEFMQQLMVLAETQRVPGLLQRMNELNQLRDKRDQRGFDLLATDSLFVYQAIVHQIQRDPSALYRPADFTLSMKEIQAAPRMGTPVTLSTIKRLRPIESNFSDLVSQINRLEQLAPHGVYLTGRPAIQYGETIPRGEKLIKMLNVFGDLSDQDLTNLTSAEAGEMDGMSTAIVNTGVVHAAIRHFQQRHGLKTDGVIGPETARNMARSYQQVAQLLALNMQRNRVLRRDGQGEVLQVNIPEFMLRILDDNDVLFESKVIVGRSKRPTYLFSSAINHMVVNPTWNVPETIKEEDVIPKLKRSPNYLASHNMRIVSRRNASESIDPNQIDWSTVSAKSFPYEFQQRAGPNNALGQVKFMMPNSYSIYLHDTPSKRLFNQSKRNFSSGCVRVERAHDLAHYLLERQHAGQSASYENLLKRRTTATINLRKTLAVDFIYRTAWLDEKGLLQVREDIYGYDDDTSVPAEHDYIAMNSFR</sequence>
<dbReference type="GO" id="GO:0071555">
    <property type="term" value="P:cell wall organization"/>
    <property type="evidence" value="ECO:0007669"/>
    <property type="project" value="UniProtKB-UniRule"/>
</dbReference>
<dbReference type="GO" id="GO:0004180">
    <property type="term" value="F:carboxypeptidase activity"/>
    <property type="evidence" value="ECO:0007669"/>
    <property type="project" value="UniProtKB-ARBA"/>
</dbReference>
<dbReference type="InterPro" id="IPR038063">
    <property type="entry name" value="Transpep_catalytic_dom"/>
</dbReference>
<dbReference type="GO" id="GO:0008360">
    <property type="term" value="P:regulation of cell shape"/>
    <property type="evidence" value="ECO:0007669"/>
    <property type="project" value="UniProtKB-UniRule"/>
</dbReference>
<comment type="similarity">
    <text evidence="2">Belongs to the YkuD family.</text>
</comment>
<evidence type="ECO:0000256" key="6">
    <source>
        <dbReference type="ARBA" id="ARBA00023316"/>
    </source>
</evidence>